<dbReference type="Proteomes" id="UP000261905">
    <property type="component" value="Unassembled WGS sequence"/>
</dbReference>
<evidence type="ECO:0000313" key="4">
    <source>
        <dbReference type="Proteomes" id="UP000261905"/>
    </source>
</evidence>
<gene>
    <name evidence="3" type="ORF">DX130_14780</name>
</gene>
<keyword evidence="1" id="KW-0175">Coiled coil</keyword>
<dbReference type="RefSeq" id="WP_116046632.1">
    <property type="nucleotide sequence ID" value="NZ_QUBQ01000002.1"/>
</dbReference>
<evidence type="ECO:0008006" key="5">
    <source>
        <dbReference type="Google" id="ProtNLM"/>
    </source>
</evidence>
<feature type="transmembrane region" description="Helical" evidence="2">
    <location>
        <begin position="76"/>
        <end position="95"/>
    </location>
</feature>
<evidence type="ECO:0000313" key="3">
    <source>
        <dbReference type="EMBL" id="REK74913.1"/>
    </source>
</evidence>
<sequence>MYCHHCVRSYTEDAKYCSQCGRRLYSHRIIEAVHWEEALSEGAASLELAGEAAVISGQSVPTEGESKRGLTWPLPIGLVLLAFLVTTSVFLYYHYEKNVNETVLRLQSEARTAALSGEYIVALEKLEDALEARPKFNALAADVEIIGHVLELERMIAQIGTRLSVGMTDEAEAGLNRLKTEFGGHKEPIYDKLREKLDELNMKLTLLKLTKEYEALTTVKELGEMLNVVNGLIGEEAAELRQQIVGSIRDITAREIEQLLVRKNYTGAISAVNRSLAWAREDKELLGLLKKIKDEQARYERLEQQRIEQAMQRAAEEDLINRTAAVEVISLEKTLDEFGDLTIEGTLKNIATRAIYSVAVEVIVQSKDGDVLSRGKATVTPEYIESGELMTFTTTVYGIYSEDTNIVVDKAEWYLD</sequence>
<reference evidence="3 4" key="1">
    <citation type="submission" date="2018-08" db="EMBL/GenBank/DDBJ databases">
        <title>Paenibacillus sp. M4BSY-1, whole genome shotgun sequence.</title>
        <authorList>
            <person name="Tuo L."/>
        </authorList>
    </citation>
    <scope>NUCLEOTIDE SEQUENCE [LARGE SCALE GENOMIC DNA]</scope>
    <source>
        <strain evidence="3 4">M4BSY-1</strain>
    </source>
</reference>
<protein>
    <recommendedName>
        <fullName evidence="5">Zinc ribbon domain-containing protein</fullName>
    </recommendedName>
</protein>
<dbReference type="NCBIfam" id="NF038353">
    <property type="entry name" value="FxLYD_dom"/>
    <property type="match status" value="1"/>
</dbReference>
<evidence type="ECO:0000256" key="1">
    <source>
        <dbReference type="SAM" id="Coils"/>
    </source>
</evidence>
<comment type="caution">
    <text evidence="3">The sequence shown here is derived from an EMBL/GenBank/DDBJ whole genome shotgun (WGS) entry which is preliminary data.</text>
</comment>
<name>A0A371PG32_9BACL</name>
<proteinExistence type="predicted"/>
<dbReference type="EMBL" id="QUBQ01000002">
    <property type="protein sequence ID" value="REK74913.1"/>
    <property type="molecule type" value="Genomic_DNA"/>
</dbReference>
<keyword evidence="2" id="KW-0812">Transmembrane</keyword>
<accession>A0A371PG32</accession>
<evidence type="ECO:0000256" key="2">
    <source>
        <dbReference type="SAM" id="Phobius"/>
    </source>
</evidence>
<keyword evidence="2" id="KW-0472">Membrane</keyword>
<dbReference type="AlphaFoldDB" id="A0A371PG32"/>
<organism evidence="3 4">
    <name type="scientific">Paenibacillus paeoniae</name>
    <dbReference type="NCBI Taxonomy" id="2292705"/>
    <lineage>
        <taxon>Bacteria</taxon>
        <taxon>Bacillati</taxon>
        <taxon>Bacillota</taxon>
        <taxon>Bacilli</taxon>
        <taxon>Bacillales</taxon>
        <taxon>Paenibacillaceae</taxon>
        <taxon>Paenibacillus</taxon>
    </lineage>
</organism>
<dbReference type="OrthoDB" id="1822804at2"/>
<keyword evidence="2" id="KW-1133">Transmembrane helix</keyword>
<dbReference type="InterPro" id="IPR047676">
    <property type="entry name" value="FxLYD_dom"/>
</dbReference>
<keyword evidence="4" id="KW-1185">Reference proteome</keyword>
<feature type="coiled-coil region" evidence="1">
    <location>
        <begin position="285"/>
        <end position="312"/>
    </location>
</feature>